<dbReference type="AlphaFoldDB" id="A0A6G8F1W9"/>
<dbReference type="Pfam" id="PF01594">
    <property type="entry name" value="AI-2E_transport"/>
    <property type="match status" value="1"/>
</dbReference>
<reference evidence="7" key="1">
    <citation type="journal article" date="2020" name="J. ISSAAS">
        <title>Lactobacilli and other gastrointestinal microbiota of Peromyscus leucopus, reservoir host for agents of Lyme disease and other zoonoses in North America.</title>
        <authorList>
            <person name="Milovic A."/>
            <person name="Bassam K."/>
            <person name="Shao H."/>
            <person name="Chatzistamou I."/>
            <person name="Tufts D.M."/>
            <person name="Diuk-Wasser M."/>
            <person name="Barbour A.G."/>
        </authorList>
    </citation>
    <scope>NUCLEOTIDE SEQUENCE</scope>
    <source>
        <strain evidence="7">LL90</strain>
    </source>
</reference>
<feature type="transmembrane region" description="Helical" evidence="6">
    <location>
        <begin position="155"/>
        <end position="180"/>
    </location>
</feature>
<comment type="subcellular location">
    <subcellularLocation>
        <location evidence="1">Membrane</location>
        <topology evidence="1">Multi-pass membrane protein</topology>
    </subcellularLocation>
</comment>
<name>A0A6G8F1W9_9PROT</name>
<dbReference type="PANTHER" id="PTHR21716:SF64">
    <property type="entry name" value="AI-2 TRANSPORT PROTEIN TQSA"/>
    <property type="match status" value="1"/>
</dbReference>
<protein>
    <submittedName>
        <fullName evidence="7">AI-2E family transporter</fullName>
    </submittedName>
</protein>
<evidence type="ECO:0000256" key="1">
    <source>
        <dbReference type="ARBA" id="ARBA00004141"/>
    </source>
</evidence>
<evidence type="ECO:0000256" key="4">
    <source>
        <dbReference type="ARBA" id="ARBA00022989"/>
    </source>
</evidence>
<gene>
    <name evidence="7" type="ORF">PlAlph_0070</name>
</gene>
<dbReference type="GO" id="GO:0055085">
    <property type="term" value="P:transmembrane transport"/>
    <property type="evidence" value="ECO:0007669"/>
    <property type="project" value="TreeGrafter"/>
</dbReference>
<evidence type="ECO:0000256" key="3">
    <source>
        <dbReference type="ARBA" id="ARBA00022692"/>
    </source>
</evidence>
<comment type="similarity">
    <text evidence="2">Belongs to the autoinducer-2 exporter (AI-2E) (TC 2.A.86) family.</text>
</comment>
<evidence type="ECO:0000256" key="2">
    <source>
        <dbReference type="ARBA" id="ARBA00009773"/>
    </source>
</evidence>
<dbReference type="PANTHER" id="PTHR21716">
    <property type="entry name" value="TRANSMEMBRANE PROTEIN"/>
    <property type="match status" value="1"/>
</dbReference>
<keyword evidence="3 6" id="KW-0812">Transmembrane</keyword>
<feature type="transmembrane region" description="Helical" evidence="6">
    <location>
        <begin position="315"/>
        <end position="346"/>
    </location>
</feature>
<feature type="transmembrane region" description="Helical" evidence="6">
    <location>
        <begin position="12"/>
        <end position="33"/>
    </location>
</feature>
<feature type="transmembrane region" description="Helical" evidence="6">
    <location>
        <begin position="216"/>
        <end position="238"/>
    </location>
</feature>
<organism evidence="7">
    <name type="scientific">uncultured Alphaproteobacteria bacterium</name>
    <dbReference type="NCBI Taxonomy" id="91750"/>
    <lineage>
        <taxon>Bacteria</taxon>
        <taxon>Pseudomonadati</taxon>
        <taxon>Pseudomonadota</taxon>
        <taxon>Alphaproteobacteria</taxon>
        <taxon>environmental samples</taxon>
    </lineage>
</organism>
<sequence>MPRSSNVKINSANIRGNWIFWLALFGLFCGFVYVLRSVLLPFVAGIIIGYLLDPLASRLQKAGVNRTLSTVLVLLLVVVIAVPAIVLLINMIDSQVSTFINAVPGYVSSLLKKFEPLLVRLQDDFPALDAEKVRAYLRANMSNYLKLLGSLIKSLVSGGMAIINLISLLLITPVVAFYMLRDWDSFIAKIRSLLPRKSKKSIEQQAREIDRTLAGFIRGQISVCVILGSFYAIGLHLAGLDLGLMVGFLAGLISFIPYVGSISGFVMSIGLAFAQFNSLPPFLAVIGVFLVGQFLEGNFLTPKLVGDSVGLHPVWIMFALLAGGVLLGFLGLMIAVPVAAVIGVLLRHAIANYKKSNLYLEE</sequence>
<evidence type="ECO:0000256" key="5">
    <source>
        <dbReference type="ARBA" id="ARBA00023136"/>
    </source>
</evidence>
<dbReference type="EMBL" id="MN990728">
    <property type="protein sequence ID" value="QIM10253.1"/>
    <property type="molecule type" value="Genomic_DNA"/>
</dbReference>
<feature type="transmembrane region" description="Helical" evidence="6">
    <location>
        <begin position="39"/>
        <end position="56"/>
    </location>
</feature>
<proteinExistence type="inferred from homology"/>
<feature type="transmembrane region" description="Helical" evidence="6">
    <location>
        <begin position="278"/>
        <end position="295"/>
    </location>
</feature>
<accession>A0A6G8F1W9</accession>
<keyword evidence="4 6" id="KW-1133">Transmembrane helix</keyword>
<evidence type="ECO:0000256" key="6">
    <source>
        <dbReference type="SAM" id="Phobius"/>
    </source>
</evidence>
<feature type="transmembrane region" description="Helical" evidence="6">
    <location>
        <begin position="68"/>
        <end position="89"/>
    </location>
</feature>
<keyword evidence="5 6" id="KW-0472">Membrane</keyword>
<evidence type="ECO:0000313" key="7">
    <source>
        <dbReference type="EMBL" id="QIM10253.1"/>
    </source>
</evidence>
<dbReference type="InterPro" id="IPR002549">
    <property type="entry name" value="AI-2E-like"/>
</dbReference>
<dbReference type="GO" id="GO:0016020">
    <property type="term" value="C:membrane"/>
    <property type="evidence" value="ECO:0007669"/>
    <property type="project" value="UniProtKB-SubCell"/>
</dbReference>
<feature type="transmembrane region" description="Helical" evidence="6">
    <location>
        <begin position="244"/>
        <end position="266"/>
    </location>
</feature>